<name>A0AAX6EP85_IRIPA</name>
<reference evidence="3" key="1">
    <citation type="journal article" date="2023" name="GigaByte">
        <title>Genome assembly of the bearded iris, Iris pallida Lam.</title>
        <authorList>
            <person name="Bruccoleri R.E."/>
            <person name="Oakeley E.J."/>
            <person name="Faust A.M.E."/>
            <person name="Altorfer M."/>
            <person name="Dessus-Babus S."/>
            <person name="Burckhardt D."/>
            <person name="Oertli M."/>
            <person name="Naumann U."/>
            <person name="Petersen F."/>
            <person name="Wong J."/>
        </authorList>
    </citation>
    <scope>NUCLEOTIDE SEQUENCE</scope>
    <source>
        <strain evidence="3">GSM-AAB239-AS_SAM_17_03QT</strain>
    </source>
</reference>
<evidence type="ECO:0000313" key="4">
    <source>
        <dbReference type="Proteomes" id="UP001140949"/>
    </source>
</evidence>
<gene>
    <name evidence="3" type="ORF">M6B38_178510</name>
</gene>
<dbReference type="InterPro" id="IPR011990">
    <property type="entry name" value="TPR-like_helical_dom_sf"/>
</dbReference>
<dbReference type="GO" id="GO:0003723">
    <property type="term" value="F:RNA binding"/>
    <property type="evidence" value="ECO:0007669"/>
    <property type="project" value="InterPro"/>
</dbReference>
<dbReference type="PROSITE" id="PS51375">
    <property type="entry name" value="PPR"/>
    <property type="match status" value="5"/>
</dbReference>
<dbReference type="FunFam" id="1.25.40.10:FF:000285">
    <property type="entry name" value="Pentatricopeptide repeat-containing protein, chloroplastic"/>
    <property type="match status" value="1"/>
</dbReference>
<dbReference type="NCBIfam" id="TIGR00756">
    <property type="entry name" value="PPR"/>
    <property type="match status" value="7"/>
</dbReference>
<dbReference type="Pfam" id="PF20431">
    <property type="entry name" value="E_motif"/>
    <property type="match status" value="1"/>
</dbReference>
<dbReference type="FunFam" id="1.25.40.10:FF:000031">
    <property type="entry name" value="Pentatricopeptide repeat-containing protein mitochondrial"/>
    <property type="match status" value="1"/>
</dbReference>
<organism evidence="3 4">
    <name type="scientific">Iris pallida</name>
    <name type="common">Sweet iris</name>
    <dbReference type="NCBI Taxonomy" id="29817"/>
    <lineage>
        <taxon>Eukaryota</taxon>
        <taxon>Viridiplantae</taxon>
        <taxon>Streptophyta</taxon>
        <taxon>Embryophyta</taxon>
        <taxon>Tracheophyta</taxon>
        <taxon>Spermatophyta</taxon>
        <taxon>Magnoliopsida</taxon>
        <taxon>Liliopsida</taxon>
        <taxon>Asparagales</taxon>
        <taxon>Iridaceae</taxon>
        <taxon>Iridoideae</taxon>
        <taxon>Irideae</taxon>
        <taxon>Iris</taxon>
    </lineage>
</organism>
<dbReference type="EMBL" id="JANAVB010035220">
    <property type="protein sequence ID" value="KAJ6805721.1"/>
    <property type="molecule type" value="Genomic_DNA"/>
</dbReference>
<dbReference type="Proteomes" id="UP001140949">
    <property type="component" value="Unassembled WGS sequence"/>
</dbReference>
<accession>A0AAX6EP85</accession>
<protein>
    <submittedName>
        <fullName evidence="3">Pentatricopeptide repeat-containing protein</fullName>
    </submittedName>
</protein>
<dbReference type="InterPro" id="IPR002885">
    <property type="entry name" value="PPR_rpt"/>
</dbReference>
<dbReference type="FunFam" id="1.25.40.10:FF:000344">
    <property type="entry name" value="Pentatricopeptide repeat-containing protein"/>
    <property type="match status" value="1"/>
</dbReference>
<dbReference type="Pfam" id="PF20430">
    <property type="entry name" value="Eplus_motif"/>
    <property type="match status" value="1"/>
</dbReference>
<evidence type="ECO:0000313" key="3">
    <source>
        <dbReference type="EMBL" id="KAJ6805721.1"/>
    </source>
</evidence>
<dbReference type="FunFam" id="1.25.40.10:FF:000196">
    <property type="entry name" value="Pentatricopeptide repeat-containing protein At4g14850"/>
    <property type="match status" value="1"/>
</dbReference>
<keyword evidence="1" id="KW-0677">Repeat</keyword>
<feature type="repeat" description="PPR" evidence="2">
    <location>
        <begin position="112"/>
        <end position="146"/>
    </location>
</feature>
<dbReference type="InterPro" id="IPR046960">
    <property type="entry name" value="PPR_At4g14850-like_plant"/>
</dbReference>
<dbReference type="PANTHER" id="PTHR47926:SF364">
    <property type="entry name" value="PENTATRICOPEPTIDE REPEAT-CONTAINING PROTEIN"/>
    <property type="match status" value="1"/>
</dbReference>
<dbReference type="FunFam" id="1.25.40.10:FF:000738">
    <property type="entry name" value="Pentatricopeptide repeat-containing protein chloroplastic"/>
    <property type="match status" value="1"/>
</dbReference>
<feature type="repeat" description="PPR" evidence="2">
    <location>
        <begin position="513"/>
        <end position="547"/>
    </location>
</feature>
<dbReference type="Pfam" id="PF13041">
    <property type="entry name" value="PPR_2"/>
    <property type="match status" value="5"/>
</dbReference>
<feature type="repeat" description="PPR" evidence="2">
    <location>
        <begin position="310"/>
        <end position="344"/>
    </location>
</feature>
<dbReference type="InterPro" id="IPR046848">
    <property type="entry name" value="E_motif"/>
</dbReference>
<evidence type="ECO:0000256" key="1">
    <source>
        <dbReference type="ARBA" id="ARBA00022737"/>
    </source>
</evidence>
<dbReference type="Gene3D" id="1.25.40.10">
    <property type="entry name" value="Tetratricopeptide repeat domain"/>
    <property type="match status" value="5"/>
</dbReference>
<proteinExistence type="predicted"/>
<comment type="caution">
    <text evidence="3">The sequence shown here is derived from an EMBL/GenBank/DDBJ whole genome shotgun (WGS) entry which is preliminary data.</text>
</comment>
<sequence>MMILSPSNTSYSQHKKICAPLSTNSSIKLHKVLNLKPKEVKPKPSSTTVKAHGLKQLIASKRLAEAKHLYAEERAKGTPVGILLESMLVDSLMKSGRSEDAFKVFDHMPERNVVTWTSMLSGCVRNGFREKGLSLFVEMLKSGVVPNDFAFGAALHACSNLSALALGEQVHCLVIRSGFECKSRIGCCLIDFYSRCGLMDEAVRVFDRMSSQDLVGFTSLISGFCRNSMFDSSVEAFARMIRQGLEPNEHTITSVLTACGVLLGEQIHGFMIKTMIDRSVYSSSALIELYSRNQRFDRAKLVFHKLEDKNVVTWSSIISCCLRNERVEDALGLFLEMVCEGVRPNEFTFATAFGACGLCSGKIEVGRQLHCWAIKLDFVLDNRVSNALITMYSRNSEVDELEKIFKRTECRDVVSWCAAISGYFQNGAYEKSIRFLRKMHCKGLTPNEYGFSSALSSCASLALLDQGRLLHCLALKSGCDTDVCTGNALVNMYGKCGRLDDARSAFDFMNTHDDMSWNSLIHVCAHHGHGAKALEVFDQMVANGFMPDHSTFVGVLVACNHIGLVEKAIEYFSIMSDQYGVVPSSSHYACLVDTMGRAGRLSDALRIIENMSFEQDGLMWKTLLGSCRLNGNLELGKLAARKVIELLPHDSANYVLLSNLHSLHGDWEDAEAVRTIMDDRGVKKDAGRSWIELTGAVHTFVARDESHPKSEFIYQRLEELYEVMTDEDYSIDTCFSLDPSLLD</sequence>
<dbReference type="AlphaFoldDB" id="A0AAX6EP85"/>
<dbReference type="GO" id="GO:0009451">
    <property type="term" value="P:RNA modification"/>
    <property type="evidence" value="ECO:0007669"/>
    <property type="project" value="InterPro"/>
</dbReference>
<keyword evidence="4" id="KW-1185">Reference proteome</keyword>
<dbReference type="InterPro" id="IPR046849">
    <property type="entry name" value="E2_motif"/>
</dbReference>
<dbReference type="PANTHER" id="PTHR47926">
    <property type="entry name" value="PENTATRICOPEPTIDE REPEAT-CONTAINING PROTEIN"/>
    <property type="match status" value="1"/>
</dbReference>
<dbReference type="Pfam" id="PF01535">
    <property type="entry name" value="PPR"/>
    <property type="match status" value="3"/>
</dbReference>
<evidence type="ECO:0000256" key="2">
    <source>
        <dbReference type="PROSITE-ProRule" id="PRU00708"/>
    </source>
</evidence>
<reference evidence="3" key="2">
    <citation type="submission" date="2023-04" db="EMBL/GenBank/DDBJ databases">
        <authorList>
            <person name="Bruccoleri R.E."/>
            <person name="Oakeley E.J."/>
            <person name="Faust A.-M."/>
            <person name="Dessus-Babus S."/>
            <person name="Altorfer M."/>
            <person name="Burckhardt D."/>
            <person name="Oertli M."/>
            <person name="Naumann U."/>
            <person name="Petersen F."/>
            <person name="Wong J."/>
        </authorList>
    </citation>
    <scope>NUCLEOTIDE SEQUENCE</scope>
    <source>
        <strain evidence="3">GSM-AAB239-AS_SAM_17_03QT</strain>
        <tissue evidence="3">Leaf</tissue>
    </source>
</reference>
<feature type="repeat" description="PPR" evidence="2">
    <location>
        <begin position="213"/>
        <end position="247"/>
    </location>
</feature>
<feature type="repeat" description="PPR" evidence="2">
    <location>
        <begin position="412"/>
        <end position="446"/>
    </location>
</feature>